<dbReference type="EMBL" id="ACJX03000001">
    <property type="protein sequence ID" value="KRT34976.1"/>
    <property type="molecule type" value="Genomic_DNA"/>
</dbReference>
<dbReference type="AlphaFoldDB" id="A0A0T5X9K3"/>
<dbReference type="PANTHER" id="PTHR36434">
    <property type="entry name" value="MEMBRANE PROTEASE YUGP-RELATED"/>
    <property type="match status" value="1"/>
</dbReference>
<feature type="transmembrane region" description="Helical" evidence="1">
    <location>
        <begin position="6"/>
        <end position="26"/>
    </location>
</feature>
<comment type="caution">
    <text evidence="2">The sequence shown here is derived from an EMBL/GenBank/DDBJ whole genome shotgun (WGS) entry which is preliminary data.</text>
</comment>
<keyword evidence="1" id="KW-1133">Transmembrane helix</keyword>
<feature type="transmembrane region" description="Helical" evidence="1">
    <location>
        <begin position="152"/>
        <end position="170"/>
    </location>
</feature>
<keyword evidence="1" id="KW-0472">Membrane</keyword>
<evidence type="ECO:0000256" key="1">
    <source>
        <dbReference type="SAM" id="Phobius"/>
    </source>
</evidence>
<proteinExistence type="predicted"/>
<accession>A0A0T5X9K3</accession>
<dbReference type="RefSeq" id="WP_009202372.1">
    <property type="nucleotide sequence ID" value="NZ_ACJX03000001.1"/>
</dbReference>
<name>A0A0T5X9K3_9BACT</name>
<dbReference type="PANTHER" id="PTHR36434:SF1">
    <property type="entry name" value="MEMBRANE PROTEASE YUGP-RELATED"/>
    <property type="match status" value="1"/>
</dbReference>
<sequence length="231" mass="25325">MYFPLFFDPTFIILIPALLLAIWAQIKVQGAFNQFSKVYSRKGVRAYEAARALLDRFGLSNVPIERISGSLTDHYDPRTKVLRLSESVYSSPSIAAIGVAAHEVGHAIQDANAYKPLKVRNAIVPVANLGTGLAFPLFFIGLLFRAPVLMDIGILFFVAVIIFHLVTLPVEFDASARALRYLTDTGLLAQDEVGGARAVLNAAALTYVAATVMAMAQLLRLLAFRNMVDRR</sequence>
<gene>
    <name evidence="2" type="ORF">HMPREF1705_04232</name>
</gene>
<feature type="transmembrane region" description="Helical" evidence="1">
    <location>
        <begin position="122"/>
        <end position="146"/>
    </location>
</feature>
<evidence type="ECO:0000313" key="3">
    <source>
        <dbReference type="Proteomes" id="UP000005273"/>
    </source>
</evidence>
<protein>
    <submittedName>
        <fullName evidence="2">Putative neutral zinc metallopeptidase</fullName>
    </submittedName>
</protein>
<dbReference type="OrthoDB" id="9784298at2"/>
<dbReference type="eggNOG" id="COG2738">
    <property type="taxonomic scope" value="Bacteria"/>
</dbReference>
<reference evidence="3" key="1">
    <citation type="submission" date="2012-09" db="EMBL/GenBank/DDBJ databases">
        <authorList>
            <person name="Weinstock G."/>
            <person name="Sodergren E."/>
            <person name="Clifton S."/>
            <person name="Fulton L."/>
            <person name="Fulton B."/>
            <person name="Courtney L."/>
            <person name="Fronick C."/>
            <person name="Harrison M."/>
            <person name="Strong C."/>
            <person name="Farmer C."/>
            <person name="Delehaunty K."/>
            <person name="Markovic C."/>
            <person name="Hall O."/>
            <person name="Minx P."/>
            <person name="Tomlinson C."/>
            <person name="Mitreva M."/>
            <person name="Nelson J."/>
            <person name="Hou S."/>
            <person name="Wollam A."/>
            <person name="Pepin K.H."/>
            <person name="Johnson M."/>
            <person name="Bhonagiri V."/>
            <person name="Nash W.E."/>
            <person name="Suruliraj S."/>
            <person name="Warren W."/>
            <person name="Chinwalla A."/>
            <person name="Mardis E.R."/>
            <person name="Wilson R.K."/>
        </authorList>
    </citation>
    <scope>NUCLEOTIDE SEQUENCE [LARGE SCALE GENOMIC DNA]</scope>
    <source>
        <strain evidence="3">OS1</strain>
    </source>
</reference>
<dbReference type="InterPro" id="IPR007395">
    <property type="entry name" value="Zn_peptidase_2"/>
</dbReference>
<keyword evidence="1" id="KW-0812">Transmembrane</keyword>
<keyword evidence="3" id="KW-1185">Reference proteome</keyword>
<evidence type="ECO:0000313" key="2">
    <source>
        <dbReference type="EMBL" id="KRT34976.1"/>
    </source>
</evidence>
<feature type="transmembrane region" description="Helical" evidence="1">
    <location>
        <begin position="198"/>
        <end position="219"/>
    </location>
</feature>
<dbReference type="STRING" id="592015.HMPREF1705_04232"/>
<dbReference type="Proteomes" id="UP000005273">
    <property type="component" value="Unassembled WGS sequence"/>
</dbReference>
<organism evidence="2 3">
    <name type="scientific">Acetomicrobium hydrogeniformans ATCC BAA-1850</name>
    <dbReference type="NCBI Taxonomy" id="592015"/>
    <lineage>
        <taxon>Bacteria</taxon>
        <taxon>Thermotogati</taxon>
        <taxon>Synergistota</taxon>
        <taxon>Synergistia</taxon>
        <taxon>Synergistales</taxon>
        <taxon>Acetomicrobiaceae</taxon>
        <taxon>Acetomicrobium</taxon>
    </lineage>
</organism>
<dbReference type="Pfam" id="PF04298">
    <property type="entry name" value="Zn_peptidase_2"/>
    <property type="match status" value="1"/>
</dbReference>